<gene>
    <name evidence="3" type="ORF">KS419_17480</name>
</gene>
<comment type="caution">
    <text evidence="3">The sequence shown here is derived from an EMBL/GenBank/DDBJ whole genome shotgun (WGS) entry which is preliminary data.</text>
</comment>
<evidence type="ECO:0000259" key="2">
    <source>
        <dbReference type="SMART" id="SM00388"/>
    </source>
</evidence>
<name>A0ABS6JJ07_9BACI</name>
<evidence type="ECO:0000313" key="3">
    <source>
        <dbReference type="EMBL" id="MBU9713523.1"/>
    </source>
</evidence>
<dbReference type="InterPro" id="IPR003661">
    <property type="entry name" value="HisK_dim/P_dom"/>
</dbReference>
<evidence type="ECO:0000313" key="4">
    <source>
        <dbReference type="Proteomes" id="UP000784880"/>
    </source>
</evidence>
<keyword evidence="4" id="KW-1185">Reference proteome</keyword>
<dbReference type="SMART" id="SM00388">
    <property type="entry name" value="HisKA"/>
    <property type="match status" value="1"/>
</dbReference>
<dbReference type="EMBL" id="JAHQCS010000142">
    <property type="protein sequence ID" value="MBU9713523.1"/>
    <property type="molecule type" value="Genomic_DNA"/>
</dbReference>
<keyword evidence="1" id="KW-0418">Kinase</keyword>
<organism evidence="3 4">
    <name type="scientific">Evansella tamaricis</name>
    <dbReference type="NCBI Taxonomy" id="2069301"/>
    <lineage>
        <taxon>Bacteria</taxon>
        <taxon>Bacillati</taxon>
        <taxon>Bacillota</taxon>
        <taxon>Bacilli</taxon>
        <taxon>Bacillales</taxon>
        <taxon>Bacillaceae</taxon>
        <taxon>Evansella</taxon>
    </lineage>
</organism>
<keyword evidence="1" id="KW-0808">Transferase</keyword>
<sequence>MTPKTVSVFNIVNKEKMDCPGLMIVDNEGIIRFLNDDGKRILNHRTNIKQGDNVLTTTLAPFFYQERTKSLQGIGNDSPLTLNVEKMNLTEEDDHLWVGTLRDKLEDMVFPMNTDWDVQTERLVQQLSLRYAHEILNALTPVYGILQMLKKDESSDKRSSLIELAQSEIEKGKNYVNDFLNINYPTLPNQTWIRVGDLLKYIQEKIEKQAPEFIPHLSWEILGKKRDEVFVDVNQLRMMIQLLVKKWIDFAKVPSTIHIIFQTDIREQFAVRMNMLDEEGIPFEIDDEFNYYLHLTDRLLRQCNGKLTVKEGLVLEYSMEDVIHQSKVAETGV</sequence>
<protein>
    <recommendedName>
        <fullName evidence="2">Signal transduction histidine kinase dimerisation/phosphoacceptor domain-containing protein</fullName>
    </recommendedName>
</protein>
<proteinExistence type="predicted"/>
<accession>A0ABS6JJ07</accession>
<dbReference type="Proteomes" id="UP000784880">
    <property type="component" value="Unassembled WGS sequence"/>
</dbReference>
<evidence type="ECO:0000256" key="1">
    <source>
        <dbReference type="ARBA" id="ARBA00022777"/>
    </source>
</evidence>
<feature type="domain" description="Signal transduction histidine kinase dimerisation/phosphoacceptor" evidence="2">
    <location>
        <begin position="123"/>
        <end position="188"/>
    </location>
</feature>
<reference evidence="3 4" key="1">
    <citation type="submission" date="2021-06" db="EMBL/GenBank/DDBJ databases">
        <title>Bacillus sp. RD4P76, an endophyte from a halophyte.</title>
        <authorList>
            <person name="Sun J.-Q."/>
        </authorList>
    </citation>
    <scope>NUCLEOTIDE SEQUENCE [LARGE SCALE GENOMIC DNA]</scope>
    <source>
        <strain evidence="3 4">CGMCC 1.15917</strain>
    </source>
</reference>
<dbReference type="RefSeq" id="WP_217067678.1">
    <property type="nucleotide sequence ID" value="NZ_JAHQCS010000142.1"/>
</dbReference>